<dbReference type="EMBL" id="KB201856">
    <property type="protein sequence ID" value="ESO94110.1"/>
    <property type="molecule type" value="Genomic_DNA"/>
</dbReference>
<accession>V4AG16</accession>
<protein>
    <submittedName>
        <fullName evidence="1">Uncharacterized protein</fullName>
    </submittedName>
</protein>
<name>V4AG16_LOTGI</name>
<evidence type="ECO:0000313" key="2">
    <source>
        <dbReference type="Proteomes" id="UP000030746"/>
    </source>
</evidence>
<dbReference type="AlphaFoldDB" id="V4AG16"/>
<dbReference type="KEGG" id="lgi:LOTGIDRAFT_176729"/>
<dbReference type="Proteomes" id="UP000030746">
    <property type="component" value="Unassembled WGS sequence"/>
</dbReference>
<dbReference type="InterPro" id="IPR046805">
    <property type="entry name" value="Tra1_ring"/>
</dbReference>
<sequence>FMIKHKDGGSIRQVLKSNSTRLINVTSGQIPNVPTGPISPTDTSKLDLQYQGISLITLLATVGEDNGQWLSSNSSVILQMILIPSFQASFENGDGDKLIGGPPAPEQDNEENIISVFINRIIDPDNPFATSDAVRILLLQFSSLLVEQASPHIHDAAN</sequence>
<feature type="non-terminal residue" evidence="1">
    <location>
        <position position="1"/>
    </location>
</feature>
<feature type="non-terminal residue" evidence="1">
    <location>
        <position position="158"/>
    </location>
</feature>
<dbReference type="GeneID" id="20243956"/>
<dbReference type="RefSeq" id="XP_009055202.1">
    <property type="nucleotide sequence ID" value="XM_009056954.1"/>
</dbReference>
<reference evidence="1 2" key="1">
    <citation type="journal article" date="2013" name="Nature">
        <title>Insights into bilaterian evolution from three spiralian genomes.</title>
        <authorList>
            <person name="Simakov O."/>
            <person name="Marletaz F."/>
            <person name="Cho S.J."/>
            <person name="Edsinger-Gonzales E."/>
            <person name="Havlak P."/>
            <person name="Hellsten U."/>
            <person name="Kuo D.H."/>
            <person name="Larsson T."/>
            <person name="Lv J."/>
            <person name="Arendt D."/>
            <person name="Savage R."/>
            <person name="Osoegawa K."/>
            <person name="de Jong P."/>
            <person name="Grimwood J."/>
            <person name="Chapman J.A."/>
            <person name="Shapiro H."/>
            <person name="Aerts A."/>
            <person name="Otillar R.P."/>
            <person name="Terry A.Y."/>
            <person name="Boore J.L."/>
            <person name="Grigoriev I.V."/>
            <person name="Lindberg D.R."/>
            <person name="Seaver E.C."/>
            <person name="Weisblat D.A."/>
            <person name="Putnam N.H."/>
            <person name="Rokhsar D.S."/>
        </authorList>
    </citation>
    <scope>NUCLEOTIDE SEQUENCE [LARGE SCALE GENOMIC DNA]</scope>
</reference>
<dbReference type="STRING" id="225164.V4AG16"/>
<proteinExistence type="predicted"/>
<dbReference type="CTD" id="20243956"/>
<gene>
    <name evidence="1" type="ORF">LOTGIDRAFT_176729</name>
</gene>
<evidence type="ECO:0000313" key="1">
    <source>
        <dbReference type="EMBL" id="ESO94110.1"/>
    </source>
</evidence>
<dbReference type="OrthoDB" id="6151763at2759"/>
<dbReference type="Pfam" id="PF20206">
    <property type="entry name" value="Tra1_ring"/>
    <property type="match status" value="1"/>
</dbReference>
<dbReference type="HOGENOM" id="CLU_1673636_0_0_1"/>
<keyword evidence="2" id="KW-1185">Reference proteome</keyword>
<organism evidence="1 2">
    <name type="scientific">Lottia gigantea</name>
    <name type="common">Giant owl limpet</name>
    <dbReference type="NCBI Taxonomy" id="225164"/>
    <lineage>
        <taxon>Eukaryota</taxon>
        <taxon>Metazoa</taxon>
        <taxon>Spiralia</taxon>
        <taxon>Lophotrochozoa</taxon>
        <taxon>Mollusca</taxon>
        <taxon>Gastropoda</taxon>
        <taxon>Patellogastropoda</taxon>
        <taxon>Lottioidea</taxon>
        <taxon>Lottiidae</taxon>
        <taxon>Lottia</taxon>
    </lineage>
</organism>